<evidence type="ECO:0000313" key="7">
    <source>
        <dbReference type="Proteomes" id="UP000034231"/>
    </source>
</evidence>
<organism evidence="6 7">
    <name type="scientific">Candidatus Shapirobacteria bacterium GW2011_GWE1_38_10</name>
    <dbReference type="NCBI Taxonomy" id="1618488"/>
    <lineage>
        <taxon>Bacteria</taxon>
        <taxon>Candidatus Shapironibacteriota</taxon>
    </lineage>
</organism>
<evidence type="ECO:0000313" key="6">
    <source>
        <dbReference type="EMBL" id="KKQ49165.1"/>
    </source>
</evidence>
<dbReference type="Proteomes" id="UP000034231">
    <property type="component" value="Unassembled WGS sequence"/>
</dbReference>
<dbReference type="AlphaFoldDB" id="A0A0G0IDY3"/>
<keyword evidence="6" id="KW-0645">Protease</keyword>
<dbReference type="CDD" id="cd07025">
    <property type="entry name" value="Peptidase_S66"/>
    <property type="match status" value="1"/>
</dbReference>
<dbReference type="InterPro" id="IPR003507">
    <property type="entry name" value="S66_fam"/>
</dbReference>
<feature type="active site" description="Nucleophile" evidence="3">
    <location>
        <position position="112"/>
    </location>
</feature>
<feature type="domain" description="LD-carboxypeptidase N-terminal" evidence="4">
    <location>
        <begin position="15"/>
        <end position="132"/>
    </location>
</feature>
<dbReference type="GO" id="GO:0004180">
    <property type="term" value="F:carboxypeptidase activity"/>
    <property type="evidence" value="ECO:0007669"/>
    <property type="project" value="UniProtKB-KW"/>
</dbReference>
<keyword evidence="2" id="KW-0378">Hydrolase</keyword>
<dbReference type="Pfam" id="PF17676">
    <property type="entry name" value="Peptidase_S66C"/>
    <property type="match status" value="1"/>
</dbReference>
<accession>A0A0G0IDY3</accession>
<protein>
    <submittedName>
        <fullName evidence="6">Peptidase U61, LD-carboxypeptidase A</fullName>
    </submittedName>
</protein>
<dbReference type="SUPFAM" id="SSF52317">
    <property type="entry name" value="Class I glutamine amidotransferase-like"/>
    <property type="match status" value="1"/>
</dbReference>
<dbReference type="Pfam" id="PF02016">
    <property type="entry name" value="Peptidase_S66"/>
    <property type="match status" value="1"/>
</dbReference>
<dbReference type="PANTHER" id="PTHR30237">
    <property type="entry name" value="MURAMOYLTETRAPEPTIDE CARBOXYPEPTIDASE"/>
    <property type="match status" value="1"/>
</dbReference>
<evidence type="ECO:0000256" key="1">
    <source>
        <dbReference type="ARBA" id="ARBA00010233"/>
    </source>
</evidence>
<evidence type="ECO:0000259" key="4">
    <source>
        <dbReference type="Pfam" id="PF02016"/>
    </source>
</evidence>
<dbReference type="InterPro" id="IPR029062">
    <property type="entry name" value="Class_I_gatase-like"/>
</dbReference>
<comment type="caution">
    <text evidence="6">The sequence shown here is derived from an EMBL/GenBank/DDBJ whole genome shotgun (WGS) entry which is preliminary data.</text>
</comment>
<comment type="similarity">
    <text evidence="1">Belongs to the peptidase S66 family.</text>
</comment>
<keyword evidence="6" id="KW-0121">Carboxypeptidase</keyword>
<dbReference type="SUPFAM" id="SSF141986">
    <property type="entry name" value="LD-carboxypeptidase A C-terminal domain-like"/>
    <property type="match status" value="1"/>
</dbReference>
<gene>
    <name evidence="6" type="ORF">US68_C0018G0011</name>
</gene>
<sequence>MKLKKPRPLSKGDTIGIVAPSFFIEKEANFKRGVKHIEDLGYKIKYGKHVFSRYRNTTATANERVEDIMSMFSDKDVKAVIASDGGCTTIEVLDKLDYDIISNNPKIFSGFSDIGHLDLALLAKSNLTTLYGLDVVNGFGEKTKDNISDYNIQFFKKLTTSTESVGLLPKLKRWESWRDGMAEGYLVGGWIDSISSLANTPYFPYFNDIILFWEAIDLQPHNLNILLNSLKISDLFKNIRGMIVGNFVNCEEKEYWDCTPTIKQIVLEATESTKIPILANVDFGHSDQHLSIPEGILSFMDSNRGIIEIKESYCE</sequence>
<dbReference type="InterPro" id="IPR027478">
    <property type="entry name" value="LdcA_N"/>
</dbReference>
<evidence type="ECO:0000259" key="5">
    <source>
        <dbReference type="Pfam" id="PF17676"/>
    </source>
</evidence>
<dbReference type="InterPro" id="IPR027461">
    <property type="entry name" value="Carboxypeptidase_A_C_sf"/>
</dbReference>
<dbReference type="EMBL" id="LBTX01000018">
    <property type="protein sequence ID" value="KKQ49165.1"/>
    <property type="molecule type" value="Genomic_DNA"/>
</dbReference>
<evidence type="ECO:0000256" key="3">
    <source>
        <dbReference type="PIRSR" id="PIRSR028757-1"/>
    </source>
</evidence>
<dbReference type="InterPro" id="IPR040449">
    <property type="entry name" value="Peptidase_S66_N"/>
</dbReference>
<feature type="active site" description="Charge relay system" evidence="3">
    <location>
        <position position="214"/>
    </location>
</feature>
<reference evidence="6 7" key="1">
    <citation type="journal article" date="2015" name="Nature">
        <title>rRNA introns, odd ribosomes, and small enigmatic genomes across a large radiation of phyla.</title>
        <authorList>
            <person name="Brown C.T."/>
            <person name="Hug L.A."/>
            <person name="Thomas B.C."/>
            <person name="Sharon I."/>
            <person name="Castelle C.J."/>
            <person name="Singh A."/>
            <person name="Wilkins M.J."/>
            <person name="Williams K.H."/>
            <person name="Banfield J.F."/>
        </authorList>
    </citation>
    <scope>NUCLEOTIDE SEQUENCE [LARGE SCALE GENOMIC DNA]</scope>
</reference>
<name>A0A0G0IDY3_9BACT</name>
<dbReference type="Gene3D" id="3.50.30.60">
    <property type="entry name" value="LD-carboxypeptidase A C-terminal domain-like"/>
    <property type="match status" value="1"/>
</dbReference>
<evidence type="ECO:0000256" key="2">
    <source>
        <dbReference type="ARBA" id="ARBA00022801"/>
    </source>
</evidence>
<feature type="domain" description="LD-carboxypeptidase C-terminal" evidence="5">
    <location>
        <begin position="183"/>
        <end position="296"/>
    </location>
</feature>
<dbReference type="Gene3D" id="3.40.50.10740">
    <property type="entry name" value="Class I glutamine amidotransferase-like"/>
    <property type="match status" value="1"/>
</dbReference>
<feature type="active site" description="Charge relay system" evidence="3">
    <location>
        <position position="285"/>
    </location>
</feature>
<dbReference type="InterPro" id="IPR040921">
    <property type="entry name" value="Peptidase_S66C"/>
</dbReference>
<proteinExistence type="inferred from homology"/>
<dbReference type="PIRSF" id="PIRSF028757">
    <property type="entry name" value="LD-carboxypeptidase"/>
    <property type="match status" value="1"/>
</dbReference>